<protein>
    <submittedName>
        <fullName evidence="2">Uncharacterized protein TCIL3000_8_6580</fullName>
    </submittedName>
</protein>
<proteinExistence type="predicted"/>
<evidence type="ECO:0000313" key="2">
    <source>
        <dbReference type="EMBL" id="CCC92431.1"/>
    </source>
</evidence>
<accession>G0USR8</accession>
<evidence type="ECO:0000256" key="1">
    <source>
        <dbReference type="SAM" id="MobiDB-lite"/>
    </source>
</evidence>
<organism evidence="2">
    <name type="scientific">Trypanosoma congolense (strain IL3000)</name>
    <dbReference type="NCBI Taxonomy" id="1068625"/>
    <lineage>
        <taxon>Eukaryota</taxon>
        <taxon>Discoba</taxon>
        <taxon>Euglenozoa</taxon>
        <taxon>Kinetoplastea</taxon>
        <taxon>Metakinetoplastina</taxon>
        <taxon>Trypanosomatida</taxon>
        <taxon>Trypanosomatidae</taxon>
        <taxon>Trypanosoma</taxon>
        <taxon>Nannomonas</taxon>
    </lineage>
</organism>
<feature type="compositionally biased region" description="Low complexity" evidence="1">
    <location>
        <begin position="96"/>
        <end position="107"/>
    </location>
</feature>
<sequence length="121" mass="13039">DTLQMVPAPSAGDGVILPARMQPPQQQQQQRTSVHVPPITAPNVSTPPRKERNPAAAMSHSPQMDIMGAEYLMRMCDESQKINALGPFVVVDEPTATTPAAPRTKTTSPEIITVDSQDDPI</sequence>
<feature type="region of interest" description="Disordered" evidence="1">
    <location>
        <begin position="1"/>
        <end position="62"/>
    </location>
</feature>
<dbReference type="EMBL" id="HE575321">
    <property type="protein sequence ID" value="CCC92431.1"/>
    <property type="molecule type" value="Genomic_DNA"/>
</dbReference>
<feature type="region of interest" description="Disordered" evidence="1">
    <location>
        <begin position="96"/>
        <end position="121"/>
    </location>
</feature>
<feature type="non-terminal residue" evidence="2">
    <location>
        <position position="1"/>
    </location>
</feature>
<dbReference type="AlphaFoldDB" id="G0USR8"/>
<name>G0USR8_TRYCI</name>
<reference evidence="2" key="1">
    <citation type="journal article" date="2012" name="Proc. Natl. Acad. Sci. U.S.A.">
        <title>Antigenic diversity is generated by distinct evolutionary mechanisms in African trypanosome species.</title>
        <authorList>
            <person name="Jackson A.P."/>
            <person name="Berry A."/>
            <person name="Aslett M."/>
            <person name="Allison H.C."/>
            <person name="Burton P."/>
            <person name="Vavrova-Anderson J."/>
            <person name="Brown R."/>
            <person name="Browne H."/>
            <person name="Corton N."/>
            <person name="Hauser H."/>
            <person name="Gamble J."/>
            <person name="Gilderthorp R."/>
            <person name="Marcello L."/>
            <person name="McQuillan J."/>
            <person name="Otto T.D."/>
            <person name="Quail M.A."/>
            <person name="Sanders M.J."/>
            <person name="van Tonder A."/>
            <person name="Ginger M.L."/>
            <person name="Field M.C."/>
            <person name="Barry J.D."/>
            <person name="Hertz-Fowler C."/>
            <person name="Berriman M."/>
        </authorList>
    </citation>
    <scope>NUCLEOTIDE SEQUENCE</scope>
    <source>
        <strain evidence="2">IL3000</strain>
    </source>
</reference>
<dbReference type="VEuPathDB" id="TriTrypDB:TcIL3000_8_6580"/>
<gene>
    <name evidence="2" type="ORF">TCIL3000_8_6580</name>
</gene>